<dbReference type="Pfam" id="PF13439">
    <property type="entry name" value="Glyco_transf_4"/>
    <property type="match status" value="1"/>
</dbReference>
<dbReference type="PANTHER" id="PTHR46039">
    <property type="entry name" value="SUCROSE-PHOSPHATE SYNTHASE 3-RELATED"/>
    <property type="match status" value="1"/>
</dbReference>
<evidence type="ECO:0000259" key="7">
    <source>
        <dbReference type="Pfam" id="PF00534"/>
    </source>
</evidence>
<evidence type="ECO:0000256" key="6">
    <source>
        <dbReference type="SAM" id="MobiDB-lite"/>
    </source>
</evidence>
<keyword evidence="3 10" id="KW-0328">Glycosyltransferase</keyword>
<dbReference type="InterPro" id="IPR006380">
    <property type="entry name" value="SPP-like_dom"/>
</dbReference>
<keyword evidence="4 10" id="KW-0808">Transferase</keyword>
<dbReference type="SFLD" id="SFLDS00003">
    <property type="entry name" value="Haloacid_Dehalogenase"/>
    <property type="match status" value="1"/>
</dbReference>
<dbReference type="InterPro" id="IPR006379">
    <property type="entry name" value="HAD-SF_hydro_IIB"/>
</dbReference>
<accession>A0A7W9BQI4</accession>
<feature type="domain" description="Glycosyl transferase family 1" evidence="7">
    <location>
        <begin position="243"/>
        <end position="416"/>
    </location>
</feature>
<comment type="caution">
    <text evidence="10">The sequence shown here is derived from an EMBL/GenBank/DDBJ whole genome shotgun (WGS) entry which is preliminary data.</text>
</comment>
<dbReference type="EMBL" id="JACIJR010000002">
    <property type="protein sequence ID" value="MBB5728235.1"/>
    <property type="molecule type" value="Genomic_DNA"/>
</dbReference>
<dbReference type="Pfam" id="PF00534">
    <property type="entry name" value="Glycos_transf_1"/>
    <property type="match status" value="1"/>
</dbReference>
<dbReference type="SUPFAM" id="SSF56784">
    <property type="entry name" value="HAD-like"/>
    <property type="match status" value="1"/>
</dbReference>
<name>A0A7W9BQI4_9SPHN</name>
<dbReference type="InterPro" id="IPR028098">
    <property type="entry name" value="Glyco_trans_4-like_N"/>
</dbReference>
<dbReference type="Gene3D" id="3.40.50.1000">
    <property type="entry name" value="HAD superfamily/HAD-like"/>
    <property type="match status" value="1"/>
</dbReference>
<dbReference type="Gene3D" id="3.40.50.2000">
    <property type="entry name" value="Glycogen Phosphorylase B"/>
    <property type="match status" value="2"/>
</dbReference>
<evidence type="ECO:0000256" key="4">
    <source>
        <dbReference type="ARBA" id="ARBA00022679"/>
    </source>
</evidence>
<dbReference type="PROSITE" id="PS51257">
    <property type="entry name" value="PROKAR_LIPOPROTEIN"/>
    <property type="match status" value="1"/>
</dbReference>
<evidence type="ECO:0000256" key="2">
    <source>
        <dbReference type="ARBA" id="ARBA00012536"/>
    </source>
</evidence>
<comment type="catalytic activity">
    <reaction evidence="5">
        <text>beta-D-fructose 6-phosphate + UDP-alpha-D-glucose = sucrose 6(F)-phosphate + UDP + H(+)</text>
        <dbReference type="Rhea" id="RHEA:22172"/>
        <dbReference type="ChEBI" id="CHEBI:15378"/>
        <dbReference type="ChEBI" id="CHEBI:57634"/>
        <dbReference type="ChEBI" id="CHEBI:57723"/>
        <dbReference type="ChEBI" id="CHEBI:58223"/>
        <dbReference type="ChEBI" id="CHEBI:58885"/>
        <dbReference type="EC" id="2.4.1.14"/>
    </reaction>
</comment>
<comment type="similarity">
    <text evidence="1">Belongs to the glycosyltransferase 1 family.</text>
</comment>
<feature type="domain" description="Sucrose phosphatase-like" evidence="8">
    <location>
        <begin position="456"/>
        <end position="693"/>
    </location>
</feature>
<dbReference type="SFLD" id="SFLDG01141">
    <property type="entry name" value="C2.B.1:_Sucrose_Phosphatase_Li"/>
    <property type="match status" value="1"/>
</dbReference>
<keyword evidence="11" id="KW-1185">Reference proteome</keyword>
<dbReference type="InterPro" id="IPR044161">
    <property type="entry name" value="SPS"/>
</dbReference>
<evidence type="ECO:0000313" key="11">
    <source>
        <dbReference type="Proteomes" id="UP000546701"/>
    </source>
</evidence>
<evidence type="ECO:0000256" key="5">
    <source>
        <dbReference type="ARBA" id="ARBA00047471"/>
    </source>
</evidence>
<dbReference type="SUPFAM" id="SSF53756">
    <property type="entry name" value="UDP-Glycosyltransferase/glycogen phosphorylase"/>
    <property type="match status" value="1"/>
</dbReference>
<dbReference type="PANTHER" id="PTHR46039:SF5">
    <property type="entry name" value="SUCROSE-PHOSPHATE SYNTHASE 3-RELATED"/>
    <property type="match status" value="1"/>
</dbReference>
<evidence type="ECO:0000313" key="10">
    <source>
        <dbReference type="EMBL" id="MBB5728235.1"/>
    </source>
</evidence>
<dbReference type="Proteomes" id="UP000546701">
    <property type="component" value="Unassembled WGS sequence"/>
</dbReference>
<proteinExistence type="inferred from homology"/>
<dbReference type="AlphaFoldDB" id="A0A7W9BQI4"/>
<dbReference type="InterPro" id="IPR001296">
    <property type="entry name" value="Glyco_trans_1"/>
</dbReference>
<evidence type="ECO:0000259" key="9">
    <source>
        <dbReference type="Pfam" id="PF13439"/>
    </source>
</evidence>
<dbReference type="RefSeq" id="WP_260160412.1">
    <property type="nucleotide sequence ID" value="NZ_JACIJR010000002.1"/>
</dbReference>
<feature type="domain" description="Glycosyltransferase subfamily 4-like N-terminal" evidence="9">
    <location>
        <begin position="32"/>
        <end position="222"/>
    </location>
</feature>
<gene>
    <name evidence="10" type="ORF">FHS99_000705</name>
</gene>
<feature type="compositionally biased region" description="Polar residues" evidence="6">
    <location>
        <begin position="709"/>
        <end position="720"/>
    </location>
</feature>
<evidence type="ECO:0000259" key="8">
    <source>
        <dbReference type="Pfam" id="PF05116"/>
    </source>
</evidence>
<dbReference type="GO" id="GO:0016791">
    <property type="term" value="F:phosphatase activity"/>
    <property type="evidence" value="ECO:0007669"/>
    <property type="project" value="UniProtKB-ARBA"/>
</dbReference>
<evidence type="ECO:0000256" key="1">
    <source>
        <dbReference type="ARBA" id="ARBA00006530"/>
    </source>
</evidence>
<dbReference type="GO" id="GO:0046524">
    <property type="term" value="F:sucrose-phosphate synthase activity"/>
    <property type="evidence" value="ECO:0007669"/>
    <property type="project" value="UniProtKB-EC"/>
</dbReference>
<dbReference type="Gene3D" id="3.90.1070.10">
    <property type="match status" value="1"/>
</dbReference>
<sequence length="720" mass="78272">MNGRGRMFVMHIALQGCLRARDVEYGVNADTGGHIRYLLDLARASAAEPRVDRIEIVTRGFRQDGMADCYAVRTEDVDAKTRIVRLETTSSCYLAKEALWAEHDSFSAALIAHIAALDRRPDIFHAHYADGGEIARRVGAALDIPFLFTAHSLGRVKRDAFAGIDDADALAGMDRRIALEERTIAAAAGIIASSRDEAEVQYAGYDAYRPGRIRVIEPGSDLAAFADAAPDPAMAGRIDRFLTDPDKPMILAIARPVTKKNLAGLVHAYGNDPHLRRTANLVIVAGIRDDIARMEPEIASNLDELLRLIDRYDLYGQVAYPKHHLPSEVPSIYALARRRGGVFVNPALNEPFGLTLLEAAAAGLPIVATDSGGPNDIIERCGNGVLVDPRDHGAMAAAIGRILDDRPLWERYSRAGAVAVAAYDWTRHAELYHDFAESALGRRPPRALPADPSGTTMLISDIDNTLVGCPAATVRFADWHGRQEDLLFGIATGRSLHSAQAILSRENVPQPQVLITSVGSEIYHLDRTGTAYDLDEAWATQIAAGWDRPAVAAILAYATDLQPQGSLEQRLFKLSYFTRGDPDAARRVRDLLRAAGHACSVIQSHGTYLDILPHAASKGTAVEHVRRHYGMARDQVMVAGDSGNDVEMLRSVRHSIIVANHSDGLDQDPTLAHSFVSSYGHAGGIIEGVDHFRQLAQRRRTKTTKKTATDPSCTPCASAS</sequence>
<protein>
    <recommendedName>
        <fullName evidence="2">sucrose-phosphate synthase</fullName>
        <ecNumber evidence="2">2.4.1.14</ecNumber>
    </recommendedName>
</protein>
<feature type="region of interest" description="Disordered" evidence="6">
    <location>
        <begin position="700"/>
        <end position="720"/>
    </location>
</feature>
<dbReference type="Pfam" id="PF05116">
    <property type="entry name" value="S6PP"/>
    <property type="match status" value="1"/>
</dbReference>
<evidence type="ECO:0000256" key="3">
    <source>
        <dbReference type="ARBA" id="ARBA00022676"/>
    </source>
</evidence>
<reference evidence="10 11" key="1">
    <citation type="submission" date="2020-08" db="EMBL/GenBank/DDBJ databases">
        <title>Genomic Encyclopedia of Type Strains, Phase IV (KMG-IV): sequencing the most valuable type-strain genomes for metagenomic binning, comparative biology and taxonomic classification.</title>
        <authorList>
            <person name="Goeker M."/>
        </authorList>
    </citation>
    <scope>NUCLEOTIDE SEQUENCE [LARGE SCALE GENOMIC DNA]</scope>
    <source>
        <strain evidence="10 11">DSM 103336</strain>
    </source>
</reference>
<dbReference type="InterPro" id="IPR023214">
    <property type="entry name" value="HAD_sf"/>
</dbReference>
<dbReference type="InterPro" id="IPR036412">
    <property type="entry name" value="HAD-like_sf"/>
</dbReference>
<dbReference type="NCBIfam" id="TIGR01484">
    <property type="entry name" value="HAD-SF-IIB"/>
    <property type="match status" value="1"/>
</dbReference>
<organism evidence="10 11">
    <name type="scientific">Sphingomonas prati</name>
    <dbReference type="NCBI Taxonomy" id="1843237"/>
    <lineage>
        <taxon>Bacteria</taxon>
        <taxon>Pseudomonadati</taxon>
        <taxon>Pseudomonadota</taxon>
        <taxon>Alphaproteobacteria</taxon>
        <taxon>Sphingomonadales</taxon>
        <taxon>Sphingomonadaceae</taxon>
        <taxon>Sphingomonas</taxon>
    </lineage>
</organism>
<dbReference type="EC" id="2.4.1.14" evidence="2"/>
<dbReference type="SFLD" id="SFLDG01140">
    <property type="entry name" value="C2.B:_Phosphomannomutase_and_P"/>
    <property type="match status" value="1"/>
</dbReference>